<dbReference type="PROSITE" id="PS00676">
    <property type="entry name" value="SIGMA54_INTERACT_2"/>
    <property type="match status" value="1"/>
</dbReference>
<feature type="domain" description="Response regulatory" evidence="9">
    <location>
        <begin position="4"/>
        <end position="118"/>
    </location>
</feature>
<dbReference type="InterPro" id="IPR058031">
    <property type="entry name" value="AAA_lid_NorR"/>
</dbReference>
<dbReference type="PROSITE" id="PS50110">
    <property type="entry name" value="RESPONSE_REGULATORY"/>
    <property type="match status" value="1"/>
</dbReference>
<dbReference type="Pfam" id="PF00158">
    <property type="entry name" value="Sigma54_activat"/>
    <property type="match status" value="1"/>
</dbReference>
<keyword evidence="5" id="KW-0804">Transcription</keyword>
<evidence type="ECO:0000256" key="3">
    <source>
        <dbReference type="ARBA" id="ARBA00023015"/>
    </source>
</evidence>
<keyword evidence="6" id="KW-0597">Phosphoprotein</keyword>
<evidence type="ECO:0000259" key="8">
    <source>
        <dbReference type="PROSITE" id="PS50045"/>
    </source>
</evidence>
<evidence type="ECO:0000313" key="11">
    <source>
        <dbReference type="Proteomes" id="UP000183200"/>
    </source>
</evidence>
<dbReference type="GO" id="GO:0000160">
    <property type="term" value="P:phosphorelay signal transduction system"/>
    <property type="evidence" value="ECO:0007669"/>
    <property type="project" value="InterPro"/>
</dbReference>
<evidence type="ECO:0000313" key="10">
    <source>
        <dbReference type="EMBL" id="SDM64863.1"/>
    </source>
</evidence>
<dbReference type="CDD" id="cd00009">
    <property type="entry name" value="AAA"/>
    <property type="match status" value="1"/>
</dbReference>
<dbReference type="RefSeq" id="WP_074607629.1">
    <property type="nucleotide sequence ID" value="NZ_FNGY01000004.1"/>
</dbReference>
<dbReference type="Proteomes" id="UP000183200">
    <property type="component" value="Unassembled WGS sequence"/>
</dbReference>
<dbReference type="SUPFAM" id="SSF52172">
    <property type="entry name" value="CheY-like"/>
    <property type="match status" value="1"/>
</dbReference>
<dbReference type="SUPFAM" id="SSF52540">
    <property type="entry name" value="P-loop containing nucleoside triphosphate hydrolases"/>
    <property type="match status" value="1"/>
</dbReference>
<keyword evidence="2" id="KW-0067">ATP-binding</keyword>
<evidence type="ECO:0000256" key="1">
    <source>
        <dbReference type="ARBA" id="ARBA00022741"/>
    </source>
</evidence>
<dbReference type="Gene3D" id="1.10.8.60">
    <property type="match status" value="1"/>
</dbReference>
<evidence type="ECO:0000256" key="7">
    <source>
        <dbReference type="SAM" id="MobiDB-lite"/>
    </source>
</evidence>
<dbReference type="InterPro" id="IPR009057">
    <property type="entry name" value="Homeodomain-like_sf"/>
</dbReference>
<dbReference type="GO" id="GO:0003677">
    <property type="term" value="F:DNA binding"/>
    <property type="evidence" value="ECO:0007669"/>
    <property type="project" value="UniProtKB-KW"/>
</dbReference>
<dbReference type="InterPro" id="IPR002078">
    <property type="entry name" value="Sigma_54_int"/>
</dbReference>
<feature type="modified residue" description="4-aspartylphosphate" evidence="6">
    <location>
        <position position="54"/>
    </location>
</feature>
<reference evidence="11" key="1">
    <citation type="submission" date="2016-10" db="EMBL/GenBank/DDBJ databases">
        <authorList>
            <person name="Varghese N."/>
            <person name="Submissions S."/>
        </authorList>
    </citation>
    <scope>NUCLEOTIDE SEQUENCE [LARGE SCALE GENOMIC DNA]</scope>
    <source>
        <strain evidence="11">DSM 19110</strain>
    </source>
</reference>
<dbReference type="InterPro" id="IPR011006">
    <property type="entry name" value="CheY-like_superfamily"/>
</dbReference>
<dbReference type="Gene3D" id="1.10.10.60">
    <property type="entry name" value="Homeodomain-like"/>
    <property type="match status" value="1"/>
</dbReference>
<protein>
    <submittedName>
        <fullName evidence="10">Regulatory protein, Fis family</fullName>
    </submittedName>
</protein>
<keyword evidence="4" id="KW-0238">DNA-binding</keyword>
<evidence type="ECO:0000256" key="2">
    <source>
        <dbReference type="ARBA" id="ARBA00022840"/>
    </source>
</evidence>
<dbReference type="PANTHER" id="PTHR32071">
    <property type="entry name" value="TRANSCRIPTIONAL REGULATORY PROTEIN"/>
    <property type="match status" value="1"/>
</dbReference>
<dbReference type="STRING" id="430522.BFS30_21735"/>
<dbReference type="PROSITE" id="PS00688">
    <property type="entry name" value="SIGMA54_INTERACT_3"/>
    <property type="match status" value="1"/>
</dbReference>
<organism evidence="10 11">
    <name type="scientific">Pedobacter steynii</name>
    <dbReference type="NCBI Taxonomy" id="430522"/>
    <lineage>
        <taxon>Bacteria</taxon>
        <taxon>Pseudomonadati</taxon>
        <taxon>Bacteroidota</taxon>
        <taxon>Sphingobacteriia</taxon>
        <taxon>Sphingobacteriales</taxon>
        <taxon>Sphingobacteriaceae</taxon>
        <taxon>Pedobacter</taxon>
    </lineage>
</organism>
<dbReference type="GO" id="GO:0006355">
    <property type="term" value="P:regulation of DNA-templated transcription"/>
    <property type="evidence" value="ECO:0007669"/>
    <property type="project" value="InterPro"/>
</dbReference>
<dbReference type="OrthoDB" id="9767722at2"/>
<dbReference type="PROSITE" id="PS00675">
    <property type="entry name" value="SIGMA54_INTERACT_1"/>
    <property type="match status" value="1"/>
</dbReference>
<dbReference type="PROSITE" id="PS50045">
    <property type="entry name" value="SIGMA54_INTERACT_4"/>
    <property type="match status" value="1"/>
</dbReference>
<dbReference type="Gene3D" id="3.40.50.300">
    <property type="entry name" value="P-loop containing nucleotide triphosphate hydrolases"/>
    <property type="match status" value="1"/>
</dbReference>
<dbReference type="FunFam" id="3.40.50.300:FF:000006">
    <property type="entry name" value="DNA-binding transcriptional regulator NtrC"/>
    <property type="match status" value="1"/>
</dbReference>
<evidence type="ECO:0000256" key="4">
    <source>
        <dbReference type="ARBA" id="ARBA00023125"/>
    </source>
</evidence>
<dbReference type="InterPro" id="IPR025662">
    <property type="entry name" value="Sigma_54_int_dom_ATP-bd_1"/>
</dbReference>
<dbReference type="SMART" id="SM00448">
    <property type="entry name" value="REC"/>
    <property type="match status" value="1"/>
</dbReference>
<dbReference type="Pfam" id="PF00072">
    <property type="entry name" value="Response_reg"/>
    <property type="match status" value="1"/>
</dbReference>
<gene>
    <name evidence="10" type="ORF">SAMN05421820_104323</name>
</gene>
<dbReference type="CDD" id="cd17534">
    <property type="entry name" value="REC_DC-like"/>
    <property type="match status" value="1"/>
</dbReference>
<dbReference type="SMART" id="SM00382">
    <property type="entry name" value="AAA"/>
    <property type="match status" value="1"/>
</dbReference>
<dbReference type="InterPro" id="IPR003593">
    <property type="entry name" value="AAA+_ATPase"/>
</dbReference>
<dbReference type="PANTHER" id="PTHR32071:SF117">
    <property type="entry name" value="PTS-DEPENDENT DIHYDROXYACETONE KINASE OPERON REGULATORY PROTEIN-RELATED"/>
    <property type="match status" value="1"/>
</dbReference>
<keyword evidence="11" id="KW-1185">Reference proteome</keyword>
<dbReference type="InterPro" id="IPR025943">
    <property type="entry name" value="Sigma_54_int_dom_ATP-bd_2"/>
</dbReference>
<dbReference type="AlphaFoldDB" id="A0A1G9UYC4"/>
<dbReference type="EMBL" id="FNGY01000004">
    <property type="protein sequence ID" value="SDM64863.1"/>
    <property type="molecule type" value="Genomic_DNA"/>
</dbReference>
<sequence>MKEKILIVEDEFIVANDLSLMLKKAGYDSCGIAPSVARALELIAEQRPDWVLIDILLQGERTGIDLGIQLSDRNIPFIYISANTNQTILQAAKATLPYGFLVKPFREKDLLVMLDIAQYRHGQNIKYNLRHQTGLLQQLATISTKNEASAEKVKQIAQLLQPVLPFDQLFLTRMNPRSPSRDCSVIKSTSGNYQLESTESMLILLSVSNRDYKLWNPLGLKLDKQLYCAYEFRKLRMEDRWTQVVSDKFGLESAIVSTITTPNGDIYRAVFFSTEGELYNSIHVDLANQIMTSFGPMIDEVFFSKPVAEIKETKTDPSPPSHFHGIIGSSPLLNSVFDKVKIVAADDTSVLILGESGTGKERIAQILHELSSRKSKKMVTVNCAALPLTLIESTLFGHEKGAFTGAGDRRIGKFEQADGGTIFLDEIGELPLEAQVKLLRVLQEKEIERLGGNQTRKINVRIITATNRNLEKEVAEGRFRLDLYYRLNVFPIELPPLRQRKEDIEALACHFVKKYSSKSERPVKSISAIALQQLTSYDWPGNIRELEHLIERAVLLSSGTEITDTGLASEKQTENPVGGKPHRTGNPDAIGNQHPAGKTKTLEEVEKGYILEILHLCKGKISGPGGAAELLNIPSTTLNSKIKKLGISYEFTD</sequence>
<evidence type="ECO:0000259" key="9">
    <source>
        <dbReference type="PROSITE" id="PS50110"/>
    </source>
</evidence>
<dbReference type="InterPro" id="IPR025944">
    <property type="entry name" value="Sigma_54_int_dom_CS"/>
</dbReference>
<dbReference type="InterPro" id="IPR027417">
    <property type="entry name" value="P-loop_NTPase"/>
</dbReference>
<dbReference type="GO" id="GO:0005524">
    <property type="term" value="F:ATP binding"/>
    <property type="evidence" value="ECO:0007669"/>
    <property type="project" value="UniProtKB-KW"/>
</dbReference>
<dbReference type="Gene3D" id="3.40.50.2300">
    <property type="match status" value="1"/>
</dbReference>
<feature type="domain" description="Sigma-54 factor interaction" evidence="8">
    <location>
        <begin position="326"/>
        <end position="555"/>
    </location>
</feature>
<evidence type="ECO:0000256" key="5">
    <source>
        <dbReference type="ARBA" id="ARBA00023163"/>
    </source>
</evidence>
<keyword evidence="3" id="KW-0805">Transcription regulation</keyword>
<evidence type="ECO:0000256" key="6">
    <source>
        <dbReference type="PROSITE-ProRule" id="PRU00169"/>
    </source>
</evidence>
<dbReference type="InterPro" id="IPR001789">
    <property type="entry name" value="Sig_transdc_resp-reg_receiver"/>
</dbReference>
<accession>A0A1G9UYC4</accession>
<name>A0A1G9UYC4_9SPHI</name>
<dbReference type="Pfam" id="PF25601">
    <property type="entry name" value="AAA_lid_14"/>
    <property type="match status" value="1"/>
</dbReference>
<proteinExistence type="predicted"/>
<keyword evidence="1" id="KW-0547">Nucleotide-binding</keyword>
<feature type="region of interest" description="Disordered" evidence="7">
    <location>
        <begin position="568"/>
        <end position="596"/>
    </location>
</feature>
<dbReference type="SUPFAM" id="SSF46689">
    <property type="entry name" value="Homeodomain-like"/>
    <property type="match status" value="1"/>
</dbReference>